<evidence type="ECO:0000256" key="3">
    <source>
        <dbReference type="ARBA" id="ARBA00023002"/>
    </source>
</evidence>
<evidence type="ECO:0000256" key="2">
    <source>
        <dbReference type="ARBA" id="ARBA00022643"/>
    </source>
</evidence>
<dbReference type="InterPro" id="IPR050104">
    <property type="entry name" value="FMN-dep_NADH:Q_OxRdtase_AzoR1"/>
</dbReference>
<keyword evidence="2 6" id="KW-0288">FMN</keyword>
<protein>
    <recommendedName>
        <fullName evidence="6">FMN dependent NADH:quinone oxidoreductase</fullName>
        <ecNumber evidence="6">1.6.5.-</ecNumber>
    </recommendedName>
    <alternativeName>
        <fullName evidence="6">Azo-dye reductase</fullName>
    </alternativeName>
    <alternativeName>
        <fullName evidence="6">FMN-dependent NADH-azo compound oxidoreductase</fullName>
    </alternativeName>
    <alternativeName>
        <fullName evidence="6">FMN-dependent NADH-azoreductase</fullName>
        <ecNumber evidence="6">1.7.1.17</ecNumber>
    </alternativeName>
</protein>
<keyword evidence="9" id="KW-1185">Reference proteome</keyword>
<dbReference type="PANTHER" id="PTHR43741:SF4">
    <property type="entry name" value="FMN-DEPENDENT NADH:QUINONE OXIDOREDUCTASE"/>
    <property type="match status" value="1"/>
</dbReference>
<accession>A0A193G949</accession>
<dbReference type="AlphaFoldDB" id="A0A193G949"/>
<feature type="domain" description="Flavodoxin-like fold" evidence="7">
    <location>
        <begin position="1"/>
        <end position="187"/>
    </location>
</feature>
<dbReference type="GO" id="GO:0010181">
    <property type="term" value="F:FMN binding"/>
    <property type="evidence" value="ECO:0007669"/>
    <property type="project" value="UniProtKB-UniRule"/>
</dbReference>
<dbReference type="Proteomes" id="UP000091926">
    <property type="component" value="Chromosome"/>
</dbReference>
<dbReference type="EMBL" id="CP016172">
    <property type="protein sequence ID" value="ANN75789.1"/>
    <property type="molecule type" value="Genomic_DNA"/>
</dbReference>
<feature type="binding site" evidence="6">
    <location>
        <position position="9"/>
    </location>
    <ligand>
        <name>FMN</name>
        <dbReference type="ChEBI" id="CHEBI:58210"/>
    </ligand>
</feature>
<proteinExistence type="inferred from homology"/>
<keyword evidence="1 6" id="KW-0285">Flavoprotein</keyword>
<evidence type="ECO:0000259" key="7">
    <source>
        <dbReference type="Pfam" id="PF02525"/>
    </source>
</evidence>
<dbReference type="InterPro" id="IPR029039">
    <property type="entry name" value="Flavoprotein-like_sf"/>
</dbReference>
<dbReference type="InterPro" id="IPR003680">
    <property type="entry name" value="Flavodoxin_fold"/>
</dbReference>
<gene>
    <name evidence="6" type="primary">azoR</name>
    <name evidence="8" type="ORF">BAU07_00420</name>
</gene>
<reference evidence="8 9" key="1">
    <citation type="submission" date="2016-06" db="EMBL/GenBank/DDBJ databases">
        <title>Complete genome sequences of Bordetella bronchialis and Bordetella flabilis.</title>
        <authorList>
            <person name="LiPuma J.J."/>
            <person name="Spilker T."/>
        </authorList>
    </citation>
    <scope>NUCLEOTIDE SEQUENCE [LARGE SCALE GENOMIC DNA]</scope>
    <source>
        <strain evidence="8 9">AU10664</strain>
    </source>
</reference>
<comment type="similarity">
    <text evidence="6">Belongs to the azoreductase type 1 family.</text>
</comment>
<evidence type="ECO:0000313" key="9">
    <source>
        <dbReference type="Proteomes" id="UP000091926"/>
    </source>
</evidence>
<comment type="subunit">
    <text evidence="6">Homodimer.</text>
</comment>
<dbReference type="SUPFAM" id="SSF52218">
    <property type="entry name" value="Flavoproteins"/>
    <property type="match status" value="1"/>
</dbReference>
<dbReference type="InterPro" id="IPR023048">
    <property type="entry name" value="NADH:quinone_OxRdtase_FMN_depd"/>
</dbReference>
<organism evidence="8 9">
    <name type="scientific">Bordetella flabilis</name>
    <dbReference type="NCBI Taxonomy" id="463014"/>
    <lineage>
        <taxon>Bacteria</taxon>
        <taxon>Pseudomonadati</taxon>
        <taxon>Pseudomonadota</taxon>
        <taxon>Betaproteobacteria</taxon>
        <taxon>Burkholderiales</taxon>
        <taxon>Alcaligenaceae</taxon>
        <taxon>Bordetella</taxon>
    </lineage>
</organism>
<dbReference type="GO" id="GO:0016652">
    <property type="term" value="F:oxidoreductase activity, acting on NAD(P)H as acceptor"/>
    <property type="evidence" value="ECO:0007669"/>
    <property type="project" value="UniProtKB-UniRule"/>
</dbReference>
<dbReference type="EC" id="1.7.1.17" evidence="6"/>
<keyword evidence="3 6" id="KW-0560">Oxidoreductase</keyword>
<comment type="caution">
    <text evidence="6">Lacks conserved residue(s) required for the propagation of feature annotation.</text>
</comment>
<dbReference type="RefSeq" id="WP_066652570.1">
    <property type="nucleotide sequence ID" value="NZ_CBCSCL010000002.1"/>
</dbReference>
<dbReference type="EC" id="1.6.5.-" evidence="6"/>
<sequence length="200" mass="21385">MNILHVNCSPRGQAGESRRLSTKIVEHLLKSAAGATLVHRDLGGSPIAHIDGNYAHVQHRLAPAAGEDGTMCTSDVLIRELDAADVVVIGTPMHNVAVPSVLKAWIDHIVRAGRTFSVGPQGKVGLLRDRPVFIGVASGGKFSGPRARQPDFLTPYLKFILGTIGLRNLTFFSVEGTGGGPDAVREAWGRTDLALRAHFR</sequence>
<dbReference type="GO" id="GO:0016655">
    <property type="term" value="F:oxidoreductase activity, acting on NAD(P)H, quinone or similar compound as acceptor"/>
    <property type="evidence" value="ECO:0007669"/>
    <property type="project" value="InterPro"/>
</dbReference>
<evidence type="ECO:0000256" key="6">
    <source>
        <dbReference type="HAMAP-Rule" id="MF_01216"/>
    </source>
</evidence>
<comment type="catalytic activity">
    <reaction evidence="5">
        <text>N,N-dimethyl-1,4-phenylenediamine + anthranilate + 2 NAD(+) = 2-(4-dimethylaminophenyl)diazenylbenzoate + 2 NADH + 2 H(+)</text>
        <dbReference type="Rhea" id="RHEA:55872"/>
        <dbReference type="ChEBI" id="CHEBI:15378"/>
        <dbReference type="ChEBI" id="CHEBI:15783"/>
        <dbReference type="ChEBI" id="CHEBI:16567"/>
        <dbReference type="ChEBI" id="CHEBI:57540"/>
        <dbReference type="ChEBI" id="CHEBI:57945"/>
        <dbReference type="ChEBI" id="CHEBI:71579"/>
        <dbReference type="EC" id="1.7.1.17"/>
    </reaction>
    <physiologicalReaction direction="right-to-left" evidence="5">
        <dbReference type="Rhea" id="RHEA:55874"/>
    </physiologicalReaction>
</comment>
<comment type="function">
    <text evidence="6">Quinone reductase that provides resistance to thiol-specific stress caused by electrophilic quinones.</text>
</comment>
<evidence type="ECO:0000256" key="5">
    <source>
        <dbReference type="ARBA" id="ARBA00048542"/>
    </source>
</evidence>
<name>A0A193G949_9BORD</name>
<dbReference type="OrthoDB" id="9787136at2"/>
<comment type="cofactor">
    <cofactor evidence="6">
        <name>FMN</name>
        <dbReference type="ChEBI" id="CHEBI:58210"/>
    </cofactor>
    <text evidence="6">Binds 1 FMN per subunit.</text>
</comment>
<comment type="function">
    <text evidence="6">Also exhibits azoreductase activity. Catalyzes the reductive cleavage of the azo bond in aromatic azo compounds to the corresponding amines.</text>
</comment>
<evidence type="ECO:0000313" key="8">
    <source>
        <dbReference type="EMBL" id="ANN75789.1"/>
    </source>
</evidence>
<comment type="catalytic activity">
    <reaction evidence="6">
        <text>2 a quinone + NADH + H(+) = 2 a 1,4-benzosemiquinone + NAD(+)</text>
        <dbReference type="Rhea" id="RHEA:65952"/>
        <dbReference type="ChEBI" id="CHEBI:15378"/>
        <dbReference type="ChEBI" id="CHEBI:57540"/>
        <dbReference type="ChEBI" id="CHEBI:57945"/>
        <dbReference type="ChEBI" id="CHEBI:132124"/>
        <dbReference type="ChEBI" id="CHEBI:134225"/>
    </reaction>
</comment>
<dbReference type="PANTHER" id="PTHR43741">
    <property type="entry name" value="FMN-DEPENDENT NADH-AZOREDUCTASE 1"/>
    <property type="match status" value="1"/>
</dbReference>
<evidence type="ECO:0000256" key="1">
    <source>
        <dbReference type="ARBA" id="ARBA00022630"/>
    </source>
</evidence>
<dbReference type="KEGG" id="bfz:BAU07_00420"/>
<keyword evidence="4 6" id="KW-0520">NAD</keyword>
<evidence type="ECO:0000256" key="4">
    <source>
        <dbReference type="ARBA" id="ARBA00023027"/>
    </source>
</evidence>
<dbReference type="HAMAP" id="MF_01216">
    <property type="entry name" value="Azoreductase_type1"/>
    <property type="match status" value="1"/>
</dbReference>
<dbReference type="Gene3D" id="3.40.50.360">
    <property type="match status" value="1"/>
</dbReference>
<dbReference type="GO" id="GO:0009055">
    <property type="term" value="F:electron transfer activity"/>
    <property type="evidence" value="ECO:0007669"/>
    <property type="project" value="UniProtKB-UniRule"/>
</dbReference>
<dbReference type="Pfam" id="PF02525">
    <property type="entry name" value="Flavodoxin_2"/>
    <property type="match status" value="1"/>
</dbReference>